<organism evidence="1 2">
    <name type="scientific">Euplotes crassus</name>
    <dbReference type="NCBI Taxonomy" id="5936"/>
    <lineage>
        <taxon>Eukaryota</taxon>
        <taxon>Sar</taxon>
        <taxon>Alveolata</taxon>
        <taxon>Ciliophora</taxon>
        <taxon>Intramacronucleata</taxon>
        <taxon>Spirotrichea</taxon>
        <taxon>Hypotrichia</taxon>
        <taxon>Euplotida</taxon>
        <taxon>Euplotidae</taxon>
        <taxon>Moneuplotes</taxon>
    </lineage>
</organism>
<accession>A0AAD1XRN7</accession>
<keyword evidence="2" id="KW-1185">Reference proteome</keyword>
<dbReference type="EMBL" id="CAMPGE010019661">
    <property type="protein sequence ID" value="CAI2377983.1"/>
    <property type="molecule type" value="Genomic_DNA"/>
</dbReference>
<sequence length="56" mass="6496">MIPQNFNPYTFLFLTFSLYPHLPLNPSSRSSFLPRILYSTFLIRATSWPSQAPKSC</sequence>
<evidence type="ECO:0000313" key="2">
    <source>
        <dbReference type="Proteomes" id="UP001295684"/>
    </source>
</evidence>
<evidence type="ECO:0000313" key="1">
    <source>
        <dbReference type="EMBL" id="CAI2377983.1"/>
    </source>
</evidence>
<reference evidence="1" key="1">
    <citation type="submission" date="2023-07" db="EMBL/GenBank/DDBJ databases">
        <authorList>
            <consortium name="AG Swart"/>
            <person name="Singh M."/>
            <person name="Singh A."/>
            <person name="Seah K."/>
            <person name="Emmerich C."/>
        </authorList>
    </citation>
    <scope>NUCLEOTIDE SEQUENCE</scope>
    <source>
        <strain evidence="1">DP1</strain>
    </source>
</reference>
<protein>
    <submittedName>
        <fullName evidence="1">Uncharacterized protein</fullName>
    </submittedName>
</protein>
<gene>
    <name evidence="1" type="ORF">ECRASSUSDP1_LOCUS19374</name>
</gene>
<dbReference type="Proteomes" id="UP001295684">
    <property type="component" value="Unassembled WGS sequence"/>
</dbReference>
<proteinExistence type="predicted"/>
<comment type="caution">
    <text evidence="1">The sequence shown here is derived from an EMBL/GenBank/DDBJ whole genome shotgun (WGS) entry which is preliminary data.</text>
</comment>
<dbReference type="AlphaFoldDB" id="A0AAD1XRN7"/>
<name>A0AAD1XRN7_EUPCR</name>